<evidence type="ECO:0000256" key="1">
    <source>
        <dbReference type="ARBA" id="ARBA00023015"/>
    </source>
</evidence>
<accession>A0ABN0V5M1</accession>
<dbReference type="Gene3D" id="1.10.10.10">
    <property type="entry name" value="Winged helix-like DNA-binding domain superfamily/Winged helix DNA-binding domain"/>
    <property type="match status" value="1"/>
</dbReference>
<dbReference type="Pfam" id="PF19361">
    <property type="entry name" value="DUF5937"/>
    <property type="match status" value="1"/>
</dbReference>
<dbReference type="InterPro" id="IPR045981">
    <property type="entry name" value="DUF5937"/>
</dbReference>
<evidence type="ECO:0000313" key="5">
    <source>
        <dbReference type="EMBL" id="GAA0275478.1"/>
    </source>
</evidence>
<dbReference type="InterPro" id="IPR036388">
    <property type="entry name" value="WH-like_DNA-bd_sf"/>
</dbReference>
<name>A0ABN0V5M1_9ACTN</name>
<dbReference type="Proteomes" id="UP001500967">
    <property type="component" value="Unassembled WGS sequence"/>
</dbReference>
<evidence type="ECO:0000259" key="4">
    <source>
        <dbReference type="SMART" id="SM00418"/>
    </source>
</evidence>
<evidence type="ECO:0000256" key="3">
    <source>
        <dbReference type="ARBA" id="ARBA00023163"/>
    </source>
</evidence>
<gene>
    <name evidence="5" type="ORF">GCM10009539_74080</name>
</gene>
<dbReference type="Pfam" id="PF12840">
    <property type="entry name" value="HTH_20"/>
    <property type="match status" value="1"/>
</dbReference>
<keyword evidence="1" id="KW-0805">Transcription regulation</keyword>
<comment type="caution">
    <text evidence="5">The sequence shown here is derived from an EMBL/GenBank/DDBJ whole genome shotgun (WGS) entry which is preliminary data.</text>
</comment>
<dbReference type="InterPro" id="IPR001845">
    <property type="entry name" value="HTH_ArsR_DNA-bd_dom"/>
</dbReference>
<keyword evidence="6" id="KW-1185">Reference proteome</keyword>
<dbReference type="InterPro" id="IPR011991">
    <property type="entry name" value="ArsR-like_HTH"/>
</dbReference>
<dbReference type="EMBL" id="BAAAGX010000033">
    <property type="protein sequence ID" value="GAA0275478.1"/>
    <property type="molecule type" value="Genomic_DNA"/>
</dbReference>
<dbReference type="PANTHER" id="PTHR43132:SF6">
    <property type="entry name" value="HTH-TYPE TRANSCRIPTIONAL REPRESSOR CZRA"/>
    <property type="match status" value="1"/>
</dbReference>
<dbReference type="SUPFAM" id="SSF46785">
    <property type="entry name" value="Winged helix' DNA-binding domain"/>
    <property type="match status" value="1"/>
</dbReference>
<feature type="domain" description="HTH arsR-type" evidence="4">
    <location>
        <begin position="252"/>
        <end position="326"/>
    </location>
</feature>
<dbReference type="InterPro" id="IPR036390">
    <property type="entry name" value="WH_DNA-bd_sf"/>
</dbReference>
<reference evidence="5 6" key="1">
    <citation type="journal article" date="2019" name="Int. J. Syst. Evol. Microbiol.">
        <title>The Global Catalogue of Microorganisms (GCM) 10K type strain sequencing project: providing services to taxonomists for standard genome sequencing and annotation.</title>
        <authorList>
            <consortium name="The Broad Institute Genomics Platform"/>
            <consortium name="The Broad Institute Genome Sequencing Center for Infectious Disease"/>
            <person name="Wu L."/>
            <person name="Ma J."/>
        </authorList>
    </citation>
    <scope>NUCLEOTIDE SEQUENCE [LARGE SCALE GENOMIC DNA]</scope>
    <source>
        <strain evidence="5 6">JCM 10425</strain>
    </source>
</reference>
<proteinExistence type="predicted"/>
<evidence type="ECO:0000313" key="6">
    <source>
        <dbReference type="Proteomes" id="UP001500967"/>
    </source>
</evidence>
<dbReference type="CDD" id="cd00090">
    <property type="entry name" value="HTH_ARSR"/>
    <property type="match status" value="1"/>
</dbReference>
<dbReference type="SMART" id="SM00418">
    <property type="entry name" value="HTH_ARSR"/>
    <property type="match status" value="1"/>
</dbReference>
<dbReference type="InterPro" id="IPR051011">
    <property type="entry name" value="Metal_resp_trans_reg"/>
</dbReference>
<protein>
    <submittedName>
        <fullName evidence="5">DUF5937 family protein</fullName>
    </submittedName>
</protein>
<sequence>MLRIELTADDLLRSRFALSPLFELNGLLRVLSGLSRHRLPSGLAARSRPVYRRLLAETDLAAVQALQWPRGGASFLVPPPASLAQSWDDELAALRAVPLAEARKDIAHCLRERPTDDPAVLAVLRADDVCERLATTLDRAWRELLAAEWLRLRAICERDVVHRAGLLGRAGWAAAFEDLHTHVRWHEGALELRRPGRGEVIGADGHGLLLVPSVFVWPAVAVHTDDPWPRALVYPARGTAALWEPAPVEPGALGDLLGPSRARVLTALDEPASTTQLAHALGLAVGAVGDHLAVLRRAGLADRARSGRSVLYRRTALGDALRAGTDHP</sequence>
<keyword evidence="2" id="KW-0238">DNA-binding</keyword>
<keyword evidence="3" id="KW-0804">Transcription</keyword>
<dbReference type="PANTHER" id="PTHR43132">
    <property type="entry name" value="ARSENICAL RESISTANCE OPERON REPRESSOR ARSR-RELATED"/>
    <property type="match status" value="1"/>
</dbReference>
<organism evidence="5 6">
    <name type="scientific">Cryptosporangium japonicum</name>
    <dbReference type="NCBI Taxonomy" id="80872"/>
    <lineage>
        <taxon>Bacteria</taxon>
        <taxon>Bacillati</taxon>
        <taxon>Actinomycetota</taxon>
        <taxon>Actinomycetes</taxon>
        <taxon>Cryptosporangiales</taxon>
        <taxon>Cryptosporangiaceae</taxon>
        <taxon>Cryptosporangium</taxon>
    </lineage>
</organism>
<evidence type="ECO:0000256" key="2">
    <source>
        <dbReference type="ARBA" id="ARBA00023125"/>
    </source>
</evidence>
<dbReference type="RefSeq" id="WP_344653601.1">
    <property type="nucleotide sequence ID" value="NZ_BAAAGX010000033.1"/>
</dbReference>